<dbReference type="Gene3D" id="2.40.128.600">
    <property type="match status" value="1"/>
</dbReference>
<dbReference type="Gene3D" id="3.40.710.10">
    <property type="entry name" value="DD-peptidase/beta-lactamase superfamily"/>
    <property type="match status" value="1"/>
</dbReference>
<gene>
    <name evidence="5" type="ORF">BGZ80_006428</name>
</gene>
<feature type="domain" description="Peptidase S12 Pab87-related C-terminal" evidence="4">
    <location>
        <begin position="404"/>
        <end position="498"/>
    </location>
</feature>
<dbReference type="AlphaFoldDB" id="A0A9P6MGZ8"/>
<dbReference type="InterPro" id="IPR001466">
    <property type="entry name" value="Beta-lactam-related"/>
</dbReference>
<reference evidence="5" key="1">
    <citation type="journal article" date="2020" name="Fungal Divers.">
        <title>Resolving the Mortierellaceae phylogeny through synthesis of multi-gene phylogenetics and phylogenomics.</title>
        <authorList>
            <person name="Vandepol N."/>
            <person name="Liber J."/>
            <person name="Desiro A."/>
            <person name="Na H."/>
            <person name="Kennedy M."/>
            <person name="Barry K."/>
            <person name="Grigoriev I.V."/>
            <person name="Miller A.N."/>
            <person name="O'Donnell K."/>
            <person name="Stajich J.E."/>
            <person name="Bonito G."/>
        </authorList>
    </citation>
    <scope>NUCLEOTIDE SEQUENCE</scope>
    <source>
        <strain evidence="5">NRRL 2769</strain>
    </source>
</reference>
<protein>
    <recommendedName>
        <fullName evidence="7">Beta-lactamase/transpeptidase-like protein</fullName>
    </recommendedName>
</protein>
<dbReference type="PANTHER" id="PTHR46825:SF15">
    <property type="entry name" value="BETA-LACTAMASE-RELATED DOMAIN-CONTAINING PROTEIN"/>
    <property type="match status" value="1"/>
</dbReference>
<sequence length="505" mass="56160">MKIIPTSILILQSIALIHGAQRVFSGEGPRQYNAATPHADLHQILEDARVKTGIPGMSVAVLHRGKLVFAEGFGKRNELDPFTAETLMPIASVTKAFTAAAIGELVGEGKVDWDTTPVSKYLPEFELADPVFTSQLTFQDLLSHRTGFPPVDSAWTGETVPRKELIKRLKYIKTGSKLRSYVIYNNVMYGVAGEAAANVAGIPYEDLVLEKVLKPLGLNNSGFSTKEMSEHFNYAMPYQADSLEDAQNGKFKQAPLDDYTRVDAPAGDMYSNVLDLVRWGRAIMKYGEVDGKQILNRDSVTEMLSGQSIYKRERQSPEFGPISGYAGHVPGFTSNLALFPDSDLVVAHLSNIFTGSLTSFSAYLIADELLGLTKTLDWISVAIKTSQDYFDLVDESTRGNFPKRIENKPPTHDLAGFVGDYQSPSHSDISVHLKTNSEDKEELYIRFRDYDSKLDHYHYDSFSTTWEVSLFRIAQLVTFTTGEDGNIAGIQTEMDDSMIVFKRKE</sequence>
<dbReference type="InterPro" id="IPR050491">
    <property type="entry name" value="AmpC-like"/>
</dbReference>
<dbReference type="SUPFAM" id="SSF56601">
    <property type="entry name" value="beta-lactamase/transpeptidase-like"/>
    <property type="match status" value="1"/>
</dbReference>
<dbReference type="Proteomes" id="UP000703661">
    <property type="component" value="Unassembled WGS sequence"/>
</dbReference>
<feature type="domain" description="Beta-lactamase-related" evidence="3">
    <location>
        <begin position="45"/>
        <end position="358"/>
    </location>
</feature>
<dbReference type="EMBL" id="JAAAID010003175">
    <property type="protein sequence ID" value="KAG0000085.1"/>
    <property type="molecule type" value="Genomic_DNA"/>
</dbReference>
<evidence type="ECO:0000259" key="3">
    <source>
        <dbReference type="Pfam" id="PF00144"/>
    </source>
</evidence>
<dbReference type="InterPro" id="IPR012338">
    <property type="entry name" value="Beta-lactam/transpept-like"/>
</dbReference>
<dbReference type="InterPro" id="IPR021860">
    <property type="entry name" value="Peptidase_S12_Pab87-rel_C"/>
</dbReference>
<keyword evidence="2" id="KW-0732">Signal</keyword>
<proteinExistence type="inferred from homology"/>
<keyword evidence="6" id="KW-1185">Reference proteome</keyword>
<dbReference type="Pfam" id="PF11954">
    <property type="entry name" value="DUF3471"/>
    <property type="match status" value="1"/>
</dbReference>
<dbReference type="Pfam" id="PF00144">
    <property type="entry name" value="Beta-lactamase"/>
    <property type="match status" value="1"/>
</dbReference>
<evidence type="ECO:0000256" key="1">
    <source>
        <dbReference type="ARBA" id="ARBA00038215"/>
    </source>
</evidence>
<feature type="chain" id="PRO_5040294144" description="Beta-lactamase/transpeptidase-like protein" evidence="2">
    <location>
        <begin position="20"/>
        <end position="505"/>
    </location>
</feature>
<comment type="similarity">
    <text evidence="1">Belongs to the peptidase S12 family.</text>
</comment>
<organism evidence="5 6">
    <name type="scientific">Entomortierella chlamydospora</name>
    <dbReference type="NCBI Taxonomy" id="101097"/>
    <lineage>
        <taxon>Eukaryota</taxon>
        <taxon>Fungi</taxon>
        <taxon>Fungi incertae sedis</taxon>
        <taxon>Mucoromycota</taxon>
        <taxon>Mortierellomycotina</taxon>
        <taxon>Mortierellomycetes</taxon>
        <taxon>Mortierellales</taxon>
        <taxon>Mortierellaceae</taxon>
        <taxon>Entomortierella</taxon>
    </lineage>
</organism>
<evidence type="ECO:0000313" key="6">
    <source>
        <dbReference type="Proteomes" id="UP000703661"/>
    </source>
</evidence>
<feature type="signal peptide" evidence="2">
    <location>
        <begin position="1"/>
        <end position="19"/>
    </location>
</feature>
<evidence type="ECO:0000256" key="2">
    <source>
        <dbReference type="SAM" id="SignalP"/>
    </source>
</evidence>
<name>A0A9P6MGZ8_9FUNG</name>
<dbReference type="PANTHER" id="PTHR46825">
    <property type="entry name" value="D-ALANYL-D-ALANINE-CARBOXYPEPTIDASE/ENDOPEPTIDASE AMPH"/>
    <property type="match status" value="1"/>
</dbReference>
<evidence type="ECO:0000313" key="5">
    <source>
        <dbReference type="EMBL" id="KAG0000085.1"/>
    </source>
</evidence>
<comment type="caution">
    <text evidence="5">The sequence shown here is derived from an EMBL/GenBank/DDBJ whole genome shotgun (WGS) entry which is preliminary data.</text>
</comment>
<accession>A0A9P6MGZ8</accession>
<evidence type="ECO:0000259" key="4">
    <source>
        <dbReference type="Pfam" id="PF11954"/>
    </source>
</evidence>
<evidence type="ECO:0008006" key="7">
    <source>
        <dbReference type="Google" id="ProtNLM"/>
    </source>
</evidence>